<dbReference type="PANTHER" id="PTHR22946">
    <property type="entry name" value="DIENELACTONE HYDROLASE DOMAIN-CONTAINING PROTEIN-RELATED"/>
    <property type="match status" value="1"/>
</dbReference>
<dbReference type="PROSITE" id="PS51257">
    <property type="entry name" value="PROKAR_LIPOPROTEIN"/>
    <property type="match status" value="1"/>
</dbReference>
<dbReference type="Gene3D" id="3.40.50.1820">
    <property type="entry name" value="alpha/beta hydrolase"/>
    <property type="match status" value="1"/>
</dbReference>
<gene>
    <name evidence="2" type="ORF">SAMN04488027_10929</name>
</gene>
<organism evidence="2 3">
    <name type="scientific">Psychroflexus sediminis</name>
    <dbReference type="NCBI Taxonomy" id="470826"/>
    <lineage>
        <taxon>Bacteria</taxon>
        <taxon>Pseudomonadati</taxon>
        <taxon>Bacteroidota</taxon>
        <taxon>Flavobacteriia</taxon>
        <taxon>Flavobacteriales</taxon>
        <taxon>Flavobacteriaceae</taxon>
        <taxon>Psychroflexus</taxon>
    </lineage>
</organism>
<keyword evidence="3" id="KW-1185">Reference proteome</keyword>
<evidence type="ECO:0000313" key="2">
    <source>
        <dbReference type="EMBL" id="SDG85733.1"/>
    </source>
</evidence>
<proteinExistence type="predicted"/>
<dbReference type="EMBL" id="FNCW01000009">
    <property type="protein sequence ID" value="SDG85733.1"/>
    <property type="molecule type" value="Genomic_DNA"/>
</dbReference>
<dbReference type="STRING" id="470826.SAMN04488027_10929"/>
<protein>
    <submittedName>
        <fullName evidence="2">Dienelactone hydrolase</fullName>
    </submittedName>
</protein>
<evidence type="ECO:0000313" key="3">
    <source>
        <dbReference type="Proteomes" id="UP000199296"/>
    </source>
</evidence>
<evidence type="ECO:0000259" key="1">
    <source>
        <dbReference type="Pfam" id="PF01738"/>
    </source>
</evidence>
<dbReference type="RefSeq" id="WP_093368350.1">
    <property type="nucleotide sequence ID" value="NZ_FNCW01000009.1"/>
</dbReference>
<dbReference type="InterPro" id="IPR002925">
    <property type="entry name" value="Dienelactn_hydro"/>
</dbReference>
<dbReference type="GO" id="GO:0016787">
    <property type="term" value="F:hydrolase activity"/>
    <property type="evidence" value="ECO:0007669"/>
    <property type="project" value="UniProtKB-KW"/>
</dbReference>
<dbReference type="InterPro" id="IPR029058">
    <property type="entry name" value="AB_hydrolase_fold"/>
</dbReference>
<accession>A0A1G7XNU8</accession>
<dbReference type="Pfam" id="PF01738">
    <property type="entry name" value="DLH"/>
    <property type="match status" value="1"/>
</dbReference>
<dbReference type="AlphaFoldDB" id="A0A1G7XNU8"/>
<dbReference type="SUPFAM" id="SSF53474">
    <property type="entry name" value="alpha/beta-Hydrolases"/>
    <property type="match status" value="1"/>
</dbReference>
<name>A0A1G7XNU8_9FLAO</name>
<reference evidence="2 3" key="1">
    <citation type="submission" date="2016-10" db="EMBL/GenBank/DDBJ databases">
        <authorList>
            <person name="de Groot N.N."/>
        </authorList>
    </citation>
    <scope>NUCLEOTIDE SEQUENCE [LARGE SCALE GENOMIC DNA]</scope>
    <source>
        <strain evidence="2 3">DSM 19803</strain>
    </source>
</reference>
<sequence>MKIYKLMLLALVVISTACKSEKKDKTEKGINVVAEANDIKIIGKEISYETDSTTMTGYIAYKENLEAKRPGILVVHEWWGHNEFARDKAEKLAELGYVALAVDMYGQGKQAAHPEEAMAFSSTLMNNFDTAKKRFKAAMKTLKANENVNPEKISAVGFCFGGSVALAMANTGINLDAVAVFHSGLGLPVMPTEDLKAKLLIQNGAEDVMITEEQVKNFKAQLDAVDADYQYLSYEGVKHSFTNKDADSIAKKYDLPLAYDKDAAEKSWEKMSMFFEKIYSN</sequence>
<dbReference type="PANTHER" id="PTHR22946:SF0">
    <property type="entry name" value="DIENELACTONE HYDROLASE DOMAIN-CONTAINING PROTEIN"/>
    <property type="match status" value="1"/>
</dbReference>
<keyword evidence="2" id="KW-0378">Hydrolase</keyword>
<dbReference type="InterPro" id="IPR050261">
    <property type="entry name" value="FrsA_esterase"/>
</dbReference>
<dbReference type="OrthoDB" id="9787933at2"/>
<feature type="domain" description="Dienelactone hydrolase" evidence="1">
    <location>
        <begin position="56"/>
        <end position="278"/>
    </location>
</feature>
<dbReference type="Proteomes" id="UP000199296">
    <property type="component" value="Unassembled WGS sequence"/>
</dbReference>